<sequence>MTDRTDLIALLREEIETLDQAAFVLSRSYERCGRTGEKDTHDEELDERFEALTSRFARLSDILVQRFLRLLDTLDLEPPGTARDRINRAEKNGIIESADSFVGMRLLRNRITHEYALDAIAELHGEVMAFTPVLLETVTRAREYARRYL</sequence>
<reference evidence="2" key="1">
    <citation type="submission" date="2019-02" db="EMBL/GenBank/DDBJ databases">
        <authorList>
            <person name="Gruber-Vodicka R. H."/>
            <person name="Seah K. B. B."/>
        </authorList>
    </citation>
    <scope>NUCLEOTIDE SEQUENCE</scope>
    <source>
        <strain evidence="3">BECK_S127</strain>
        <strain evidence="2">BECK_S1320</strain>
        <strain evidence="1">BECK_S1321</strain>
    </source>
</reference>
<dbReference type="SUPFAM" id="SSF81593">
    <property type="entry name" value="Nucleotidyltransferase substrate binding subunit/domain"/>
    <property type="match status" value="1"/>
</dbReference>
<dbReference type="EMBL" id="CAADHB010000055">
    <property type="protein sequence ID" value="VFK79583.1"/>
    <property type="molecule type" value="Genomic_DNA"/>
</dbReference>
<gene>
    <name evidence="3" type="ORF">BECKSD772D_GA0070982_105517</name>
    <name evidence="2" type="ORF">BECKSD772E_GA0070983_102628</name>
    <name evidence="1" type="ORF">BECKSD772F_GA0070984_10248</name>
</gene>
<evidence type="ECO:0000313" key="1">
    <source>
        <dbReference type="EMBL" id="VFK38377.1"/>
    </source>
</evidence>
<dbReference type="EMBL" id="CAADFU010000026">
    <property type="protein sequence ID" value="VFK43526.1"/>
    <property type="molecule type" value="Genomic_DNA"/>
</dbReference>
<proteinExistence type="predicted"/>
<name>A0A450YPT5_9GAMM</name>
<protein>
    <recommendedName>
        <fullName evidence="4">Nucleotidyltransferase substrate binding protein, HI0074 family</fullName>
    </recommendedName>
</protein>
<evidence type="ECO:0000313" key="3">
    <source>
        <dbReference type="EMBL" id="VFK79583.1"/>
    </source>
</evidence>
<evidence type="ECO:0008006" key="4">
    <source>
        <dbReference type="Google" id="ProtNLM"/>
    </source>
</evidence>
<accession>A0A450YPT5</accession>
<dbReference type="AlphaFoldDB" id="A0A450YPT5"/>
<organism evidence="2">
    <name type="scientific">Candidatus Kentrum sp. SD</name>
    <dbReference type="NCBI Taxonomy" id="2126332"/>
    <lineage>
        <taxon>Bacteria</taxon>
        <taxon>Pseudomonadati</taxon>
        <taxon>Pseudomonadota</taxon>
        <taxon>Gammaproteobacteria</taxon>
        <taxon>Candidatus Kentrum</taxon>
    </lineage>
</organism>
<dbReference type="Gene3D" id="1.20.120.330">
    <property type="entry name" value="Nucleotidyltransferases domain 2"/>
    <property type="match status" value="1"/>
</dbReference>
<dbReference type="EMBL" id="CAADFR010000024">
    <property type="protein sequence ID" value="VFK38377.1"/>
    <property type="molecule type" value="Genomic_DNA"/>
</dbReference>
<evidence type="ECO:0000313" key="2">
    <source>
        <dbReference type="EMBL" id="VFK43526.1"/>
    </source>
</evidence>